<evidence type="ECO:0000256" key="2">
    <source>
        <dbReference type="ARBA" id="ARBA00022485"/>
    </source>
</evidence>
<dbReference type="SFLD" id="SFLDG01387">
    <property type="entry name" value="BtrN-like_SPASM_domain_contain"/>
    <property type="match status" value="1"/>
</dbReference>
<evidence type="ECO:0000256" key="1">
    <source>
        <dbReference type="ARBA" id="ARBA00001966"/>
    </source>
</evidence>
<sequence>MKTSVNKDKDKNINLNNEYISPAIADDKNACGGARPEIDLNALESAASQIIYTTREQIFLRDCDRLLILRPNRMYFVNKTALYILNLLYNPKYHSSEGGDGEKNFRVDIGSIASECAAKYKIEKTIVLSDIQKLLQTLASLLASQNATPYVDRYPTPQLKMTEFGSHELYYPVLSEIALTYRCQLKCSFCYAGIGSCKNPRLSRNNHQNEMSADEIKKTIDIICGGAHCPTISFTGGEPTLRFDELLAGIAHAKSKGMRVNLITNGLVLSDRSRAEALKKAGLDSAQVSIEGSDAETHDKITGVTGSFDKSIAAVKNLKAEGIHVHTNSTITSDNFQSVYGVAGLIAGLGLKYFSVNMVIKTGSANINEGLLINYTNIGRHIDILQKESKTNGVKLVWYSPTPYCLFNPVSSGLGSKSCAAASGLLSISPYGEVLPCSSFKDSLGNILKTPFEKIWSSRAARYFRDKEFMPPVCSDCDHKNICQGACPLYWDACGSFAEIEKVAGKKLYIKFKNIAWNIKRKFAAPKYGI</sequence>
<dbReference type="CDD" id="cd01335">
    <property type="entry name" value="Radical_SAM"/>
    <property type="match status" value="1"/>
</dbReference>
<dbReference type="GO" id="GO:0003824">
    <property type="term" value="F:catalytic activity"/>
    <property type="evidence" value="ECO:0007669"/>
    <property type="project" value="InterPro"/>
</dbReference>
<dbReference type="InterPro" id="IPR013785">
    <property type="entry name" value="Aldolase_TIM"/>
</dbReference>
<dbReference type="InterPro" id="IPR006638">
    <property type="entry name" value="Elp3/MiaA/NifB-like_rSAM"/>
</dbReference>
<organism evidence="8 9">
    <name type="scientific">Candidatus Wallbacteria bacterium GWC2_49_35</name>
    <dbReference type="NCBI Taxonomy" id="1817813"/>
    <lineage>
        <taxon>Bacteria</taxon>
        <taxon>Candidatus Walliibacteriota</taxon>
    </lineage>
</organism>
<evidence type="ECO:0000313" key="8">
    <source>
        <dbReference type="EMBL" id="OGM05715.1"/>
    </source>
</evidence>
<dbReference type="SFLD" id="SFLDG01067">
    <property type="entry name" value="SPASM/twitch_domain_containing"/>
    <property type="match status" value="1"/>
</dbReference>
<evidence type="ECO:0000259" key="7">
    <source>
        <dbReference type="PROSITE" id="PS51918"/>
    </source>
</evidence>
<evidence type="ECO:0000256" key="4">
    <source>
        <dbReference type="ARBA" id="ARBA00022723"/>
    </source>
</evidence>
<dbReference type="InterPro" id="IPR023885">
    <property type="entry name" value="4Fe4S-binding_SPASM_dom"/>
</dbReference>
<comment type="caution">
    <text evidence="8">The sequence shown here is derived from an EMBL/GenBank/DDBJ whole genome shotgun (WGS) entry which is preliminary data.</text>
</comment>
<evidence type="ECO:0000256" key="5">
    <source>
        <dbReference type="ARBA" id="ARBA00023004"/>
    </source>
</evidence>
<dbReference type="SUPFAM" id="SSF102114">
    <property type="entry name" value="Radical SAM enzymes"/>
    <property type="match status" value="1"/>
</dbReference>
<proteinExistence type="predicted"/>
<protein>
    <recommendedName>
        <fullName evidence="7">Radical SAM core domain-containing protein</fullName>
    </recommendedName>
</protein>
<reference evidence="8 9" key="1">
    <citation type="journal article" date="2016" name="Nat. Commun.">
        <title>Thousands of microbial genomes shed light on interconnected biogeochemical processes in an aquifer system.</title>
        <authorList>
            <person name="Anantharaman K."/>
            <person name="Brown C.T."/>
            <person name="Hug L.A."/>
            <person name="Sharon I."/>
            <person name="Castelle C.J."/>
            <person name="Probst A.J."/>
            <person name="Thomas B.C."/>
            <person name="Singh A."/>
            <person name="Wilkins M.J."/>
            <person name="Karaoz U."/>
            <person name="Brodie E.L."/>
            <person name="Williams K.H."/>
            <person name="Hubbard S.S."/>
            <person name="Banfield J.F."/>
        </authorList>
    </citation>
    <scope>NUCLEOTIDE SEQUENCE [LARGE SCALE GENOMIC DNA]</scope>
</reference>
<comment type="cofactor">
    <cofactor evidence="1">
        <name>[4Fe-4S] cluster</name>
        <dbReference type="ChEBI" id="CHEBI:49883"/>
    </cofactor>
</comment>
<dbReference type="InterPro" id="IPR058240">
    <property type="entry name" value="rSAM_sf"/>
</dbReference>
<keyword evidence="4" id="KW-0479">Metal-binding</keyword>
<evidence type="ECO:0000256" key="3">
    <source>
        <dbReference type="ARBA" id="ARBA00022691"/>
    </source>
</evidence>
<feature type="domain" description="Radical SAM core" evidence="7">
    <location>
        <begin position="169"/>
        <end position="395"/>
    </location>
</feature>
<evidence type="ECO:0000313" key="9">
    <source>
        <dbReference type="Proteomes" id="UP000178735"/>
    </source>
</evidence>
<dbReference type="AlphaFoldDB" id="A0A1F7WUG5"/>
<dbReference type="InterPro" id="IPR034391">
    <property type="entry name" value="AdoMet-like_SPASM_containing"/>
</dbReference>
<dbReference type="GO" id="GO:0006783">
    <property type="term" value="P:heme biosynthetic process"/>
    <property type="evidence" value="ECO:0007669"/>
    <property type="project" value="TreeGrafter"/>
</dbReference>
<dbReference type="InterPro" id="IPR007197">
    <property type="entry name" value="rSAM"/>
</dbReference>
<dbReference type="STRING" id="1817813.A2008_04810"/>
<dbReference type="GO" id="GO:0051536">
    <property type="term" value="F:iron-sulfur cluster binding"/>
    <property type="evidence" value="ECO:0007669"/>
    <property type="project" value="UniProtKB-KW"/>
</dbReference>
<gene>
    <name evidence="8" type="ORF">A2008_04810</name>
</gene>
<name>A0A1F7WUG5_9BACT</name>
<dbReference type="SFLD" id="SFLDS00029">
    <property type="entry name" value="Radical_SAM"/>
    <property type="match status" value="1"/>
</dbReference>
<dbReference type="PANTHER" id="PTHR11228">
    <property type="entry name" value="RADICAL SAM DOMAIN PROTEIN"/>
    <property type="match status" value="1"/>
</dbReference>
<keyword evidence="2" id="KW-0004">4Fe-4S</keyword>
<dbReference type="PANTHER" id="PTHR11228:SF7">
    <property type="entry name" value="PQQA PEPTIDE CYCLASE"/>
    <property type="match status" value="1"/>
</dbReference>
<dbReference type="GO" id="GO:0046872">
    <property type="term" value="F:metal ion binding"/>
    <property type="evidence" value="ECO:0007669"/>
    <property type="project" value="UniProtKB-KW"/>
</dbReference>
<dbReference type="SMART" id="SM00729">
    <property type="entry name" value="Elp3"/>
    <property type="match status" value="1"/>
</dbReference>
<keyword evidence="5" id="KW-0408">Iron</keyword>
<dbReference type="NCBIfam" id="TIGR04085">
    <property type="entry name" value="rSAM_more_4Fe4S"/>
    <property type="match status" value="1"/>
</dbReference>
<accession>A0A1F7WUG5</accession>
<dbReference type="SFLD" id="SFLDG01386">
    <property type="entry name" value="main_SPASM_domain-containing"/>
    <property type="match status" value="1"/>
</dbReference>
<dbReference type="InterPro" id="IPR050377">
    <property type="entry name" value="Radical_SAM_PqqE_MftC-like"/>
</dbReference>
<dbReference type="Pfam" id="PF04055">
    <property type="entry name" value="Radical_SAM"/>
    <property type="match status" value="1"/>
</dbReference>
<keyword evidence="6" id="KW-0411">Iron-sulfur</keyword>
<dbReference type="PROSITE" id="PS51918">
    <property type="entry name" value="RADICAL_SAM"/>
    <property type="match status" value="1"/>
</dbReference>
<dbReference type="Gene3D" id="3.20.20.70">
    <property type="entry name" value="Aldolase class I"/>
    <property type="match status" value="1"/>
</dbReference>
<dbReference type="EMBL" id="MGFH01000102">
    <property type="protein sequence ID" value="OGM05715.1"/>
    <property type="molecule type" value="Genomic_DNA"/>
</dbReference>
<evidence type="ECO:0000256" key="6">
    <source>
        <dbReference type="ARBA" id="ARBA00023014"/>
    </source>
</evidence>
<dbReference type="Pfam" id="PF13186">
    <property type="entry name" value="SPASM"/>
    <property type="match status" value="1"/>
</dbReference>
<keyword evidence="3" id="KW-0949">S-adenosyl-L-methionine</keyword>
<dbReference type="Proteomes" id="UP000178735">
    <property type="component" value="Unassembled WGS sequence"/>
</dbReference>